<dbReference type="Proteomes" id="UP001610728">
    <property type="component" value="Unassembled WGS sequence"/>
</dbReference>
<dbReference type="Pfam" id="PF00931">
    <property type="entry name" value="NB-ARC"/>
    <property type="match status" value="1"/>
</dbReference>
<dbReference type="InterPro" id="IPR027417">
    <property type="entry name" value="P-loop_NTPase"/>
</dbReference>
<evidence type="ECO:0000256" key="1">
    <source>
        <dbReference type="SAM" id="MobiDB-lite"/>
    </source>
</evidence>
<dbReference type="Gene3D" id="1.25.40.10">
    <property type="entry name" value="Tetratricopeptide repeat domain"/>
    <property type="match status" value="2"/>
</dbReference>
<evidence type="ECO:0000313" key="4">
    <source>
        <dbReference type="Proteomes" id="UP001610728"/>
    </source>
</evidence>
<feature type="domain" description="NB-ARC" evidence="2">
    <location>
        <begin position="338"/>
        <end position="502"/>
    </location>
</feature>
<dbReference type="InterPro" id="IPR019734">
    <property type="entry name" value="TPR_rpt"/>
</dbReference>
<dbReference type="RefSeq" id="XP_070857268.1">
    <property type="nucleotide sequence ID" value="XM_071004840.1"/>
</dbReference>
<dbReference type="InterPro" id="IPR053137">
    <property type="entry name" value="NLR-like"/>
</dbReference>
<dbReference type="PANTHER" id="PTHR46082:SF6">
    <property type="entry name" value="AAA+ ATPASE DOMAIN-CONTAINING PROTEIN-RELATED"/>
    <property type="match status" value="1"/>
</dbReference>
<dbReference type="SUPFAM" id="SSF52151">
    <property type="entry name" value="FabD/lysophospholipase-like"/>
    <property type="match status" value="1"/>
</dbReference>
<dbReference type="InterPro" id="IPR016035">
    <property type="entry name" value="Acyl_Trfase/lysoPLipase"/>
</dbReference>
<keyword evidence="4" id="KW-1185">Reference proteome</keyword>
<dbReference type="Gene3D" id="3.40.1090.10">
    <property type="entry name" value="Cytosolic phospholipase A2 catalytic domain"/>
    <property type="match status" value="2"/>
</dbReference>
<protein>
    <submittedName>
        <fullName evidence="3">Nephrocystin-3</fullName>
    </submittedName>
</protein>
<dbReference type="SUPFAM" id="SSF48452">
    <property type="entry name" value="TPR-like"/>
    <property type="match status" value="1"/>
</dbReference>
<feature type="region of interest" description="Disordered" evidence="1">
    <location>
        <begin position="275"/>
        <end position="300"/>
    </location>
</feature>
<dbReference type="InterPro" id="IPR002182">
    <property type="entry name" value="NB-ARC"/>
</dbReference>
<sequence>MSSSTQPHKNAQPFKILSLDDGDVGGLSSLLILENIMENIRDTEGRADIPKPCDIFDLIGGTGTGGIIAIMLGRLDLECVKTVVLATTKVNMTADPRLFKTYQATASLTKCKIWEVGRATSAMTGLFAPIDLGRDKERFMNSSFGYSNPCKILIEEARKLLSNQPEPEMLILSIGTGLSGVVEMGDDEISLANALKKIAANSRGTADELERTYHGKKERYHRFDTANTQGAILASNRLKPSDVAAHSQNYIKEKQHDIQSFAQVLINGFPPVSEKQEVVQELQPPQQPQTPKKSDSDGSYNETANFTMITGIKLTVFTDPVAVYHIPFHENLQFVGRQDVLSKLDNRLFTHTGFQQVALVGLGGMGKTQVALKFAYTVKEKYTDCSVFWVTAASIDGFRNSCKELTATLGIETSDGDDPRILVKDYLDANKCGKWLLILDNVDDNSLFNAVAKESRISDFLPQSREGRIMFTTRSRTVSWLAVKSDSLELEEMSSEELTTILMRSMEVHNDQSYIHDEHSINELLDELCHLPLAVAQAADYMAINQIPVAEYLELLRDSNEEKVELLTHHHPDNVHLEDSQGAVATTWLITFRQIQKTSSDAVDLLRFIAKVEAKAIPQTMLPGSENKKSVVDAIGILLAYGFIRKQKTNDLFDMHSLVHLTTQLWSEGLGDDEEHSLTVFDHMASIFPSDEWENRFLWRQYLPHALRVLGNKEASGESVTELEFKVGLCLCTDGNFRSAVELFEHVVNVREALAADDPSRLVSQHELARAYLNDGQIKKAISMFEHVVDVNEALATDHPHRLAYQHGLARAYLGDGQIKKAISMFEHVMNVNEALATDHPHRLASQHSLARAYLRDGQIKKAISMFEHVVDVQKALAADHPSRLTSQHELAAAYLDDGQIKKAISMFEHVVNVREALAADDPSRLVSQHELAQAYLDDGQIKKAIPMFEHVVKTDEKALAADNPNRLKSQHWLAQAYLRDGQIKKAISMLEHVVELDKISSTRNLKHRLQAQELLEQCLTRRPDSRDLSG</sequence>
<reference evidence="3 4" key="1">
    <citation type="submission" date="2020-05" db="EMBL/GenBank/DDBJ databases">
        <title>Ceratocystis lukuohia genome.</title>
        <authorList>
            <person name="Harrington T.C."/>
            <person name="Kim K."/>
            <person name="Mayers C.G."/>
        </authorList>
    </citation>
    <scope>NUCLEOTIDE SEQUENCE [LARGE SCALE GENOMIC DNA]</scope>
    <source>
        <strain evidence="3 4">C4212</strain>
    </source>
</reference>
<accession>A0ABR4MCU3</accession>
<name>A0ABR4MCU3_9PEZI</name>
<gene>
    <name evidence="3" type="ORF">HOO65_070550</name>
</gene>
<organism evidence="3 4">
    <name type="scientific">Ceratocystis lukuohia</name>
    <dbReference type="NCBI Taxonomy" id="2019550"/>
    <lineage>
        <taxon>Eukaryota</taxon>
        <taxon>Fungi</taxon>
        <taxon>Dikarya</taxon>
        <taxon>Ascomycota</taxon>
        <taxon>Pezizomycotina</taxon>
        <taxon>Sordariomycetes</taxon>
        <taxon>Hypocreomycetidae</taxon>
        <taxon>Microascales</taxon>
        <taxon>Ceratocystidaceae</taxon>
        <taxon>Ceratocystis</taxon>
    </lineage>
</organism>
<evidence type="ECO:0000313" key="3">
    <source>
        <dbReference type="EMBL" id="KAL2886088.1"/>
    </source>
</evidence>
<dbReference type="Gene3D" id="3.40.50.300">
    <property type="entry name" value="P-loop containing nucleotide triphosphate hydrolases"/>
    <property type="match status" value="1"/>
</dbReference>
<proteinExistence type="predicted"/>
<dbReference type="InterPro" id="IPR011990">
    <property type="entry name" value="TPR-like_helical_dom_sf"/>
</dbReference>
<evidence type="ECO:0000259" key="2">
    <source>
        <dbReference type="Pfam" id="PF00931"/>
    </source>
</evidence>
<dbReference type="SUPFAM" id="SSF52540">
    <property type="entry name" value="P-loop containing nucleoside triphosphate hydrolases"/>
    <property type="match status" value="1"/>
</dbReference>
<dbReference type="GeneID" id="98120655"/>
<comment type="caution">
    <text evidence="3">The sequence shown here is derived from an EMBL/GenBank/DDBJ whole genome shotgun (WGS) entry which is preliminary data.</text>
</comment>
<dbReference type="EMBL" id="JABSNW010000007">
    <property type="protein sequence ID" value="KAL2886088.1"/>
    <property type="molecule type" value="Genomic_DNA"/>
</dbReference>
<dbReference type="Pfam" id="PF13424">
    <property type="entry name" value="TPR_12"/>
    <property type="match status" value="3"/>
</dbReference>
<dbReference type="PANTHER" id="PTHR46082">
    <property type="entry name" value="ATP/GTP-BINDING PROTEIN-RELATED"/>
    <property type="match status" value="1"/>
</dbReference>
<dbReference type="SMART" id="SM00028">
    <property type="entry name" value="TPR"/>
    <property type="match status" value="7"/>
</dbReference>